<dbReference type="GO" id="GO:0003954">
    <property type="term" value="F:NADH dehydrogenase activity"/>
    <property type="evidence" value="ECO:0007669"/>
    <property type="project" value="TreeGrafter"/>
</dbReference>
<evidence type="ECO:0000256" key="5">
    <source>
        <dbReference type="ARBA" id="ARBA00022448"/>
    </source>
</evidence>
<reference evidence="13" key="1">
    <citation type="journal article" date="2012" name="BMC Evol. Biol.">
        <title>Pseudoscorpion mitochondria show rearranged genes and genome-wide reductions of RNA gene sizes and inferred structures, yet typical nucleotide composition bias.</title>
        <authorList>
            <person name="Ovchinnikov S."/>
            <person name="Masta S.E."/>
        </authorList>
    </citation>
    <scope>NUCLEOTIDE SEQUENCE</scope>
</reference>
<dbReference type="EC" id="7.1.1.2" evidence="11"/>
<keyword evidence="6 10" id="KW-0812">Transmembrane</keyword>
<sequence>MIFLMVELMLGVLISVAFISLLERKILSLGQSRKGPNKALFNGIGQPFSDILKLFSKEYFKFSVVSMKFYYFPPLFMIILSFLSCLIFPVVGGFLNMLDELIIYYLCLISVSSYIVIYMGWLSFSKYSLLGSYRGASMIISYEVFLFLLILLMLIYLLSKGQLFNFLTFQSVSGLVLLIYFFYLMFMGVMGLVSELNRSPIDLLEGESELVSGFNTEYLGFMFSLIFMSEYLMVIMGVLFLSGVLVWFSLLGYFVCSLIIVMVVFFRAVYPRIRYDMLMVIFWEIILPFALMFFF</sequence>
<dbReference type="PANTHER" id="PTHR11432:SF3">
    <property type="entry name" value="NADH-UBIQUINONE OXIDOREDUCTASE CHAIN 1"/>
    <property type="match status" value="1"/>
</dbReference>
<comment type="subcellular location">
    <subcellularLocation>
        <location evidence="10">Mitochondrion inner membrane</location>
        <topology evidence="10">Multi-pass membrane protein</topology>
    </subcellularLocation>
    <subcellularLocation>
        <location evidence="2">Mitochondrion membrane</location>
        <topology evidence="2">Multi-pass membrane protein</topology>
    </subcellularLocation>
</comment>
<comment type="similarity">
    <text evidence="3 10">Belongs to the complex I subunit 1 family.</text>
</comment>
<feature type="transmembrane region" description="Helical" evidence="12">
    <location>
        <begin position="136"/>
        <end position="157"/>
    </location>
</feature>
<dbReference type="InterPro" id="IPR001694">
    <property type="entry name" value="NADH_UbQ_OxRdtase_su1/FPO"/>
</dbReference>
<evidence type="ECO:0000256" key="7">
    <source>
        <dbReference type="ARBA" id="ARBA00022989"/>
    </source>
</evidence>
<evidence type="ECO:0000256" key="3">
    <source>
        <dbReference type="ARBA" id="ARBA00010535"/>
    </source>
</evidence>
<geneLocation type="mitochondrion" evidence="13"/>
<protein>
    <recommendedName>
        <fullName evidence="4 11">NADH-ubiquinone oxidoreductase chain 1</fullName>
        <ecNumber evidence="11">7.1.1.2</ecNumber>
    </recommendedName>
</protein>
<feature type="transmembrane region" description="Helical" evidence="12">
    <location>
        <begin position="69"/>
        <end position="90"/>
    </location>
</feature>
<proteinExistence type="inferred from homology"/>
<keyword evidence="11 13" id="KW-0496">Mitochondrion</keyword>
<dbReference type="InterPro" id="IPR018086">
    <property type="entry name" value="NADH_UbQ_OxRdtase_su1_CS"/>
</dbReference>
<gene>
    <name evidence="13" type="primary">ND1</name>
</gene>
<evidence type="ECO:0000313" key="13">
    <source>
        <dbReference type="EMBL" id="AEX37739.1"/>
    </source>
</evidence>
<keyword evidence="5" id="KW-0813">Transport</keyword>
<evidence type="ECO:0000256" key="12">
    <source>
        <dbReference type="SAM" id="Phobius"/>
    </source>
</evidence>
<evidence type="ECO:0000256" key="4">
    <source>
        <dbReference type="ARBA" id="ARBA00021009"/>
    </source>
</evidence>
<dbReference type="GO" id="GO:0008137">
    <property type="term" value="F:NADH dehydrogenase (ubiquinone) activity"/>
    <property type="evidence" value="ECO:0007669"/>
    <property type="project" value="UniProtKB-EC"/>
</dbReference>
<feature type="transmembrane region" description="Helical" evidence="12">
    <location>
        <begin position="247"/>
        <end position="270"/>
    </location>
</feature>
<dbReference type="Pfam" id="PF00146">
    <property type="entry name" value="NADHdh"/>
    <property type="match status" value="1"/>
</dbReference>
<evidence type="ECO:0000256" key="1">
    <source>
        <dbReference type="ARBA" id="ARBA00003257"/>
    </source>
</evidence>
<evidence type="ECO:0000256" key="11">
    <source>
        <dbReference type="RuleBase" id="RU000473"/>
    </source>
</evidence>
<feature type="transmembrane region" description="Helical" evidence="12">
    <location>
        <begin position="102"/>
        <end position="124"/>
    </location>
</feature>
<keyword evidence="8 11" id="KW-0830">Ubiquinone</keyword>
<comment type="catalytic activity">
    <reaction evidence="11">
        <text>a ubiquinone + NADH + 5 H(+)(in) = a ubiquinol + NAD(+) + 4 H(+)(out)</text>
        <dbReference type="Rhea" id="RHEA:29091"/>
        <dbReference type="Rhea" id="RHEA-COMP:9565"/>
        <dbReference type="Rhea" id="RHEA-COMP:9566"/>
        <dbReference type="ChEBI" id="CHEBI:15378"/>
        <dbReference type="ChEBI" id="CHEBI:16389"/>
        <dbReference type="ChEBI" id="CHEBI:17976"/>
        <dbReference type="ChEBI" id="CHEBI:57540"/>
        <dbReference type="ChEBI" id="CHEBI:57945"/>
        <dbReference type="EC" id="7.1.1.2"/>
    </reaction>
</comment>
<dbReference type="AlphaFoldDB" id="H9MFJ4"/>
<keyword evidence="7 12" id="KW-1133">Transmembrane helix</keyword>
<evidence type="ECO:0000256" key="8">
    <source>
        <dbReference type="ARBA" id="ARBA00023075"/>
    </source>
</evidence>
<dbReference type="PANTHER" id="PTHR11432">
    <property type="entry name" value="NADH DEHYDROGENASE SUBUNIT 1"/>
    <property type="match status" value="1"/>
</dbReference>
<organism evidence="13">
    <name type="scientific">Pseudogarypus banksi</name>
    <dbReference type="NCBI Taxonomy" id="1131925"/>
    <lineage>
        <taxon>Eukaryota</taxon>
        <taxon>Metazoa</taxon>
        <taxon>Ecdysozoa</taxon>
        <taxon>Arthropoda</taxon>
        <taxon>Chelicerata</taxon>
        <taxon>Arachnida</taxon>
        <taxon>Pseudoscorpiones</taxon>
        <taxon>Feaelloidea</taxon>
        <taxon>Pseudogarypidae</taxon>
        <taxon>Pseudogarypus</taxon>
    </lineage>
</organism>
<comment type="function">
    <text evidence="1">Core subunit of the mitochondrial membrane respiratory chain NADH dehydrogenase (Complex I) that is believed to belong to the minimal assembly required for catalysis. Complex I functions in the transfer of electrons from NADH to the respiratory chain. The immediate electron acceptor for the enzyme is believed to be ubiquinone.</text>
</comment>
<evidence type="ECO:0000256" key="10">
    <source>
        <dbReference type="RuleBase" id="RU000471"/>
    </source>
</evidence>
<feature type="transmembrane region" description="Helical" evidence="12">
    <location>
        <begin position="6"/>
        <end position="23"/>
    </location>
</feature>
<feature type="transmembrane region" description="Helical" evidence="12">
    <location>
        <begin position="218"/>
        <end position="241"/>
    </location>
</feature>
<evidence type="ECO:0000256" key="2">
    <source>
        <dbReference type="ARBA" id="ARBA00004225"/>
    </source>
</evidence>
<accession>H9MFJ4</accession>
<evidence type="ECO:0000256" key="9">
    <source>
        <dbReference type="ARBA" id="ARBA00023136"/>
    </source>
</evidence>
<evidence type="ECO:0000256" key="6">
    <source>
        <dbReference type="ARBA" id="ARBA00022692"/>
    </source>
</evidence>
<keyword evidence="9 12" id="KW-0472">Membrane</keyword>
<feature type="transmembrane region" description="Helical" evidence="12">
    <location>
        <begin position="177"/>
        <end position="197"/>
    </location>
</feature>
<keyword evidence="10" id="KW-0520">NAD</keyword>
<dbReference type="GO" id="GO:0005743">
    <property type="term" value="C:mitochondrial inner membrane"/>
    <property type="evidence" value="ECO:0007669"/>
    <property type="project" value="UniProtKB-SubCell"/>
</dbReference>
<name>H9MFJ4_9ARAC</name>
<dbReference type="GO" id="GO:0009060">
    <property type="term" value="P:aerobic respiration"/>
    <property type="evidence" value="ECO:0007669"/>
    <property type="project" value="TreeGrafter"/>
</dbReference>
<feature type="transmembrane region" description="Helical" evidence="12">
    <location>
        <begin position="277"/>
        <end position="294"/>
    </location>
</feature>
<dbReference type="PROSITE" id="PS00667">
    <property type="entry name" value="COMPLEX1_ND1_1"/>
    <property type="match status" value="1"/>
</dbReference>
<dbReference type="EMBL" id="JQ040544">
    <property type="protein sequence ID" value="AEX37739.1"/>
    <property type="molecule type" value="Genomic_DNA"/>
</dbReference>